<dbReference type="RefSeq" id="WP_255844046.1">
    <property type="nucleotide sequence ID" value="NZ_CP094358.1"/>
</dbReference>
<proteinExistence type="predicted"/>
<evidence type="ECO:0000256" key="1">
    <source>
        <dbReference type="SAM" id="MobiDB-lite"/>
    </source>
</evidence>
<feature type="region of interest" description="Disordered" evidence="1">
    <location>
        <begin position="130"/>
        <end position="192"/>
    </location>
</feature>
<accession>A0A9E6ZSL3</accession>
<protein>
    <submittedName>
        <fullName evidence="2">Uncharacterized protein</fullName>
    </submittedName>
</protein>
<dbReference type="EMBL" id="CP094358">
    <property type="protein sequence ID" value="UOB18093.1"/>
    <property type="molecule type" value="Genomic_DNA"/>
</dbReference>
<keyword evidence="3" id="KW-1185">Reference proteome</keyword>
<gene>
    <name evidence="2" type="ORF">MQE35_02050</name>
</gene>
<sequence>MPKNTNQEKPLTEVEKKEMKDLLNNRIGFLEGLKKFIALKLSEPDIKQGIKNGKLVKEKGVKAGPNSAKEEGILYTRLNEGSYLITISSDSPFYKELKGLVDKEEKGQEIKLEEMSPGLQKILSTSVEGIEKKIQENQQRKNKQKRRGNVNFDKFSEPGNKNEGPTQRTENTRDSKKQEKHNNASPGKRNGR</sequence>
<feature type="compositionally biased region" description="Basic and acidic residues" evidence="1">
    <location>
        <begin position="130"/>
        <end position="139"/>
    </location>
</feature>
<evidence type="ECO:0000313" key="3">
    <source>
        <dbReference type="Proteomes" id="UP000831290"/>
    </source>
</evidence>
<feature type="compositionally biased region" description="Basic and acidic residues" evidence="1">
    <location>
        <begin position="170"/>
        <end position="182"/>
    </location>
</feature>
<organism evidence="2 3">
    <name type="scientific">Abyssalbus ytuae</name>
    <dbReference type="NCBI Taxonomy" id="2926907"/>
    <lineage>
        <taxon>Bacteria</taxon>
        <taxon>Pseudomonadati</taxon>
        <taxon>Bacteroidota</taxon>
        <taxon>Flavobacteriia</taxon>
        <taxon>Flavobacteriales</taxon>
        <taxon>Flavobacteriaceae</taxon>
        <taxon>Abyssalbus</taxon>
    </lineage>
</organism>
<reference evidence="2" key="1">
    <citation type="submission" date="2022-03" db="EMBL/GenBank/DDBJ databases">
        <title>Description of Abyssus ytuae gen. nov., sp. nov., a novel member of the family Flavobacteriaceae isolated from the sediment of Mariana Trench.</title>
        <authorList>
            <person name="Zhang J."/>
            <person name="Xu X."/>
        </authorList>
    </citation>
    <scope>NUCLEOTIDE SEQUENCE</scope>
    <source>
        <strain evidence="2">MT3330</strain>
    </source>
</reference>
<dbReference type="AlphaFoldDB" id="A0A9E6ZSL3"/>
<dbReference type="Proteomes" id="UP000831290">
    <property type="component" value="Chromosome"/>
</dbReference>
<evidence type="ECO:0000313" key="2">
    <source>
        <dbReference type="EMBL" id="UOB18093.1"/>
    </source>
</evidence>
<dbReference type="KEGG" id="fbm:MQE35_02050"/>
<name>A0A9E6ZSL3_9FLAO</name>